<dbReference type="AlphaFoldDB" id="A0A2T4UIE7"/>
<protein>
    <recommendedName>
        <fullName evidence="3">SnoaL-like domain-containing protein</fullName>
    </recommendedName>
</protein>
<dbReference type="OrthoDB" id="9182871at2"/>
<dbReference type="GO" id="GO:0030638">
    <property type="term" value="P:polyketide metabolic process"/>
    <property type="evidence" value="ECO:0007669"/>
    <property type="project" value="InterPro"/>
</dbReference>
<organism evidence="1 2">
    <name type="scientific">Paraconexibacter algicola</name>
    <dbReference type="NCBI Taxonomy" id="2133960"/>
    <lineage>
        <taxon>Bacteria</taxon>
        <taxon>Bacillati</taxon>
        <taxon>Actinomycetota</taxon>
        <taxon>Thermoleophilia</taxon>
        <taxon>Solirubrobacterales</taxon>
        <taxon>Paraconexibacteraceae</taxon>
        <taxon>Paraconexibacter</taxon>
    </lineage>
</organism>
<dbReference type="EMBL" id="PYYB01000001">
    <property type="protein sequence ID" value="PTL58985.1"/>
    <property type="molecule type" value="Genomic_DNA"/>
</dbReference>
<dbReference type="Proteomes" id="UP000240739">
    <property type="component" value="Unassembled WGS sequence"/>
</dbReference>
<keyword evidence="2" id="KW-1185">Reference proteome</keyword>
<dbReference type="InterPro" id="IPR009959">
    <property type="entry name" value="Cyclase_SnoaL-like"/>
</dbReference>
<sequence>MSRDALLDAWQDAWSSRDPDAFRAVCTPDVHYEDPVLDQPIESVGELGRHAQRLWDAFPDARMEATAQRLWSPDGRYGCAPVKLLATHKEELAGLPATGRFLVLHAVFYVELDEPGERVWRVRGFFDRYDAAVQLGVLPARGTMGERALLMLRGFGWTKGR</sequence>
<evidence type="ECO:0008006" key="3">
    <source>
        <dbReference type="Google" id="ProtNLM"/>
    </source>
</evidence>
<evidence type="ECO:0000313" key="2">
    <source>
        <dbReference type="Proteomes" id="UP000240739"/>
    </source>
</evidence>
<dbReference type="Gene3D" id="3.10.450.50">
    <property type="match status" value="1"/>
</dbReference>
<reference evidence="1 2" key="1">
    <citation type="submission" date="2018-03" db="EMBL/GenBank/DDBJ databases">
        <title>Aquarubrobacter algicola gen. nov., sp. nov., a novel actinobacterium isolated from shallow eutrophic lake during the end of cyanobacterial harmful algal blooms.</title>
        <authorList>
            <person name="Chun S.J."/>
        </authorList>
    </citation>
    <scope>NUCLEOTIDE SEQUENCE [LARGE SCALE GENOMIC DNA]</scope>
    <source>
        <strain evidence="1 2">Seoho-28</strain>
    </source>
</reference>
<evidence type="ECO:0000313" key="1">
    <source>
        <dbReference type="EMBL" id="PTL58985.1"/>
    </source>
</evidence>
<proteinExistence type="predicted"/>
<dbReference type="RefSeq" id="WP_107567421.1">
    <property type="nucleotide sequence ID" value="NZ_PYYB01000001.1"/>
</dbReference>
<comment type="caution">
    <text evidence="1">The sequence shown here is derived from an EMBL/GenBank/DDBJ whole genome shotgun (WGS) entry which is preliminary data.</text>
</comment>
<gene>
    <name evidence="1" type="ORF">C7Y72_04645</name>
</gene>
<dbReference type="SUPFAM" id="SSF54427">
    <property type="entry name" value="NTF2-like"/>
    <property type="match status" value="1"/>
</dbReference>
<dbReference type="Pfam" id="PF07366">
    <property type="entry name" value="SnoaL"/>
    <property type="match status" value="1"/>
</dbReference>
<accession>A0A2T4UIE7</accession>
<dbReference type="InterPro" id="IPR032710">
    <property type="entry name" value="NTF2-like_dom_sf"/>
</dbReference>
<name>A0A2T4UIE7_9ACTN</name>